<reference evidence="12 13" key="1">
    <citation type="submission" date="2018-04" db="EMBL/GenBank/DDBJ databases">
        <title>Genomic Encyclopedia of Type Strains, Phase III (KMG-III): the genomes of soil and plant-associated and newly described type strains.</title>
        <authorList>
            <person name="Whitman W."/>
        </authorList>
    </citation>
    <scope>NUCLEOTIDE SEQUENCE [LARGE SCALE GENOMIC DNA]</scope>
    <source>
        <strain evidence="12 13">MA-olki</strain>
    </source>
</reference>
<dbReference type="PANTHER" id="PTHR47964">
    <property type="entry name" value="ATP-DEPENDENT DNA HELICASE HOMOLOG RECG, CHLOROPLASTIC"/>
    <property type="match status" value="1"/>
</dbReference>
<dbReference type="SUPFAM" id="SSF143517">
    <property type="entry name" value="TRCF domain-like"/>
    <property type="match status" value="1"/>
</dbReference>
<organism evidence="12 13">
    <name type="scientific">Sphingomonas faeni</name>
    <dbReference type="NCBI Taxonomy" id="185950"/>
    <lineage>
        <taxon>Bacteria</taxon>
        <taxon>Pseudomonadati</taxon>
        <taxon>Pseudomonadota</taxon>
        <taxon>Alphaproteobacteria</taxon>
        <taxon>Sphingomonadales</taxon>
        <taxon>Sphingomonadaceae</taxon>
        <taxon>Sphingomonas</taxon>
    </lineage>
</organism>
<keyword evidence="1 9" id="KW-0963">Cytoplasm</keyword>
<dbReference type="InterPro" id="IPR037235">
    <property type="entry name" value="TRCF-like_C_D7"/>
</dbReference>
<dbReference type="PROSITE" id="PS51192">
    <property type="entry name" value="HELICASE_ATP_BIND_1"/>
    <property type="match status" value="1"/>
</dbReference>
<dbReference type="Pfam" id="PF02559">
    <property type="entry name" value="CarD_TRCF_RID"/>
    <property type="match status" value="1"/>
</dbReference>
<comment type="caution">
    <text evidence="12">The sequence shown here is derived from an EMBL/GenBank/DDBJ whole genome shotgun (WGS) entry which is preliminary data.</text>
</comment>
<dbReference type="GO" id="GO:0005524">
    <property type="term" value="F:ATP binding"/>
    <property type="evidence" value="ECO:0007669"/>
    <property type="project" value="UniProtKB-UniRule"/>
</dbReference>
<feature type="domain" description="Helicase C-terminal" evidence="11">
    <location>
        <begin position="720"/>
        <end position="879"/>
    </location>
</feature>
<dbReference type="Gene3D" id="2.40.10.170">
    <property type="match status" value="1"/>
</dbReference>
<dbReference type="Pfam" id="PF17757">
    <property type="entry name" value="UvrB_inter"/>
    <property type="match status" value="1"/>
</dbReference>
<sequence length="1060" mass="112346">MLQISQDVENTDVAPAIAAKSSAVAPLAAAIVERLSDGNLVYVAADDQRATEIATIAAALAPDALVVHVPSSDALPGDDAPASPANVGRRVAALRRLRAGAESEAAPILVVTTAEATAVRYPPPPMFDVAPPRLQVGDPIDIEAFAAIAEEVGYLTDDRIDEPGEIAVRGGVIDVFPADRETPVRIEFADGHITGLRDYDPVSQLGLGDVDVVEIGRATEPVVEKGVSILAHLPDAAIAFDRDAEKRRDRFLAIAADGLPRRRASADLVLEKVWATEIANRGTAAFDVGDDMPPRFIERRDPARAFARFAKAALADGRLLVVGSPRDLRFLQPRLERAAKITFTSVDHWTDVVSAKPGTAMLLVAPVDRGFVASGTAVVAGADMLGGRARGDEIAGGSAGMLPGLTSELRCGDVIVHEEFGIGVVRGLEMLPGTDGDAIVLEYAKEGRRLVPVREADRIWRYGAEIDAVTLDSLDGASWQKRRGAIDAAIAESARDLAAIAAERDARTTDPIEPDRARYEKFAAGFAFTETPDQAKAIATTLADLASGKPMDRLIIGDVGYGKTEVALRAAAAVALAGRQVAIAAPTTVLVRQHIETFSKRFEGTGVAVAGLSRLSSTAEKARVRAGLADGSIGVVIGTGAIAGKGVAYKDLALVVIDEEQRFGAADKAKMHALGAGHVLTLSATPIPRTLQSAMIGLQGLSVIATPPARRQPIRTSVAQFDDATVRAALRRERARGGQSFVVVPRIDDMAPLAAKLAKLVPELGLVQAHGKMPAGEIDEAMVAFAAGDGDVLLATNIIEAGLDVPRANTMIVHHADRFGLSQLHQLRGRVGRSGRRGQVMLLTDGEATIAEATLKRLRTLQAFDRLGAGFAISARDLDLRGAGDLVGEAQAGHMKLIGIDLYQHLFGRALRLARIDREGGAPIDDWIPELHLELGGSLPEAWIPEIEVRMSLYGRLARLEDVSALDLFEAELDDRFGKAPEAALRLLQVARIRMMAREAGVRQIDAGPAAIAFTPHDRTAAKPLDDLVEKNGRWIAAEGIADPIARAGRIEELLDALIG</sequence>
<dbReference type="AlphaFoldDB" id="A0A2T5U451"/>
<dbReference type="InterPro" id="IPR027417">
    <property type="entry name" value="P-loop_NTPase"/>
</dbReference>
<comment type="similarity">
    <text evidence="9">In the N-terminal section; belongs to the UvrB family.</text>
</comment>
<dbReference type="RefSeq" id="WP_341871534.1">
    <property type="nucleotide sequence ID" value="NZ_QAYE01000005.1"/>
</dbReference>
<evidence type="ECO:0000256" key="5">
    <source>
        <dbReference type="ARBA" id="ARBA00022806"/>
    </source>
</evidence>
<dbReference type="InterPro" id="IPR014001">
    <property type="entry name" value="Helicase_ATP-bd"/>
</dbReference>
<keyword evidence="5 12" id="KW-0347">Helicase</keyword>
<evidence type="ECO:0000313" key="13">
    <source>
        <dbReference type="Proteomes" id="UP000244013"/>
    </source>
</evidence>
<dbReference type="GO" id="GO:0003678">
    <property type="term" value="F:DNA helicase activity"/>
    <property type="evidence" value="ECO:0007669"/>
    <property type="project" value="TreeGrafter"/>
</dbReference>
<feature type="domain" description="Helicase ATP-binding" evidence="10">
    <location>
        <begin position="544"/>
        <end position="704"/>
    </location>
</feature>
<dbReference type="SUPFAM" id="SSF52540">
    <property type="entry name" value="P-loop containing nucleoside triphosphate hydrolases"/>
    <property type="match status" value="2"/>
</dbReference>
<dbReference type="InterPro" id="IPR001650">
    <property type="entry name" value="Helicase_C-like"/>
</dbReference>
<evidence type="ECO:0000256" key="3">
    <source>
        <dbReference type="ARBA" id="ARBA00022763"/>
    </source>
</evidence>
<dbReference type="GeneID" id="91006124"/>
<keyword evidence="7 9" id="KW-0238">DNA-binding</keyword>
<evidence type="ECO:0000259" key="11">
    <source>
        <dbReference type="PROSITE" id="PS51194"/>
    </source>
</evidence>
<dbReference type="GO" id="GO:0005737">
    <property type="term" value="C:cytoplasm"/>
    <property type="evidence" value="ECO:0007669"/>
    <property type="project" value="UniProtKB-SubCell"/>
</dbReference>
<dbReference type="HAMAP" id="MF_00969">
    <property type="entry name" value="TRCF"/>
    <property type="match status" value="1"/>
</dbReference>
<dbReference type="SMART" id="SM00982">
    <property type="entry name" value="TRCF"/>
    <property type="match status" value="1"/>
</dbReference>
<evidence type="ECO:0000256" key="2">
    <source>
        <dbReference type="ARBA" id="ARBA00022741"/>
    </source>
</evidence>
<keyword evidence="3 9" id="KW-0227">DNA damage</keyword>
<evidence type="ECO:0000256" key="7">
    <source>
        <dbReference type="ARBA" id="ARBA00023125"/>
    </source>
</evidence>
<evidence type="ECO:0000256" key="8">
    <source>
        <dbReference type="ARBA" id="ARBA00023204"/>
    </source>
</evidence>
<dbReference type="Proteomes" id="UP000244013">
    <property type="component" value="Unassembled WGS sequence"/>
</dbReference>
<evidence type="ECO:0000256" key="9">
    <source>
        <dbReference type="HAMAP-Rule" id="MF_00969"/>
    </source>
</evidence>
<comment type="subcellular location">
    <subcellularLocation>
        <location evidence="9">Cytoplasm</location>
    </subcellularLocation>
</comment>
<evidence type="ECO:0000256" key="6">
    <source>
        <dbReference type="ARBA" id="ARBA00022840"/>
    </source>
</evidence>
<keyword evidence="4 9" id="KW-0378">Hydrolase</keyword>
<keyword evidence="2 9" id="KW-0547">Nucleotide-binding</keyword>
<dbReference type="Pfam" id="PF00271">
    <property type="entry name" value="Helicase_C"/>
    <property type="match status" value="1"/>
</dbReference>
<accession>A0A2T5U451</accession>
<dbReference type="Pfam" id="PF00270">
    <property type="entry name" value="DEAD"/>
    <property type="match status" value="1"/>
</dbReference>
<dbReference type="InterPro" id="IPR005118">
    <property type="entry name" value="TRCF_C"/>
</dbReference>
<dbReference type="GO" id="GO:0006355">
    <property type="term" value="P:regulation of DNA-templated transcription"/>
    <property type="evidence" value="ECO:0007669"/>
    <property type="project" value="UniProtKB-UniRule"/>
</dbReference>
<name>A0A2T5U451_9SPHN</name>
<dbReference type="Gene3D" id="3.30.2060.10">
    <property type="entry name" value="Penicillin-binding protein 1b domain"/>
    <property type="match status" value="1"/>
</dbReference>
<dbReference type="InterPro" id="IPR047112">
    <property type="entry name" value="RecG/Mfd"/>
</dbReference>
<dbReference type="InterPro" id="IPR011545">
    <property type="entry name" value="DEAD/DEAH_box_helicase_dom"/>
</dbReference>
<dbReference type="EC" id="3.6.4.-" evidence="9"/>
<evidence type="ECO:0000259" key="10">
    <source>
        <dbReference type="PROSITE" id="PS51192"/>
    </source>
</evidence>
<dbReference type="Gene3D" id="3.40.50.300">
    <property type="entry name" value="P-loop containing nucleotide triphosphate hydrolases"/>
    <property type="match status" value="2"/>
</dbReference>
<dbReference type="PANTHER" id="PTHR47964:SF1">
    <property type="entry name" value="ATP-DEPENDENT DNA HELICASE HOMOLOG RECG, CHLOROPLASTIC"/>
    <property type="match status" value="1"/>
</dbReference>
<dbReference type="EMBL" id="QAYE01000005">
    <property type="protein sequence ID" value="PTW46289.1"/>
    <property type="molecule type" value="Genomic_DNA"/>
</dbReference>
<dbReference type="GO" id="GO:0003684">
    <property type="term" value="F:damaged DNA binding"/>
    <property type="evidence" value="ECO:0007669"/>
    <property type="project" value="InterPro"/>
</dbReference>
<dbReference type="InterPro" id="IPR036101">
    <property type="entry name" value="CarD-like/TRCF_RID_sf"/>
</dbReference>
<comment type="similarity">
    <text evidence="9">In the C-terminal section; belongs to the helicase family. RecG subfamily.</text>
</comment>
<dbReference type="PROSITE" id="PS51194">
    <property type="entry name" value="HELICASE_CTER"/>
    <property type="match status" value="1"/>
</dbReference>
<dbReference type="GO" id="GO:0016787">
    <property type="term" value="F:hydrolase activity"/>
    <property type="evidence" value="ECO:0007669"/>
    <property type="project" value="UniProtKB-KW"/>
</dbReference>
<dbReference type="SUPFAM" id="SSF141259">
    <property type="entry name" value="CarD-like"/>
    <property type="match status" value="1"/>
</dbReference>
<dbReference type="Pfam" id="PF03461">
    <property type="entry name" value="TRCF"/>
    <property type="match status" value="1"/>
</dbReference>
<keyword evidence="8 9" id="KW-0234">DNA repair</keyword>
<dbReference type="InterPro" id="IPR041471">
    <property type="entry name" value="UvrB_inter"/>
</dbReference>
<protein>
    <recommendedName>
        <fullName evidence="9">Transcription-repair-coupling factor</fullName>
        <shortName evidence="9">TRCF</shortName>
        <ecNumber evidence="9">3.6.4.-</ecNumber>
    </recommendedName>
</protein>
<dbReference type="Gene3D" id="3.90.1150.50">
    <property type="entry name" value="Transcription-repair-coupling factor, D7 domain"/>
    <property type="match status" value="1"/>
</dbReference>
<dbReference type="InterPro" id="IPR003711">
    <property type="entry name" value="CarD-like/TRCF_RID"/>
</dbReference>
<evidence type="ECO:0000256" key="1">
    <source>
        <dbReference type="ARBA" id="ARBA00022490"/>
    </source>
</evidence>
<evidence type="ECO:0000313" key="12">
    <source>
        <dbReference type="EMBL" id="PTW46289.1"/>
    </source>
</evidence>
<gene>
    <name evidence="9" type="primary">mfd</name>
    <name evidence="12" type="ORF">C8J25_10567</name>
</gene>
<dbReference type="GO" id="GO:0000716">
    <property type="term" value="P:transcription-coupled nucleotide-excision repair, DNA damage recognition"/>
    <property type="evidence" value="ECO:0007669"/>
    <property type="project" value="UniProtKB-UniRule"/>
</dbReference>
<dbReference type="SMART" id="SM00490">
    <property type="entry name" value="HELICc"/>
    <property type="match status" value="1"/>
</dbReference>
<evidence type="ECO:0000256" key="4">
    <source>
        <dbReference type="ARBA" id="ARBA00022801"/>
    </source>
</evidence>
<keyword evidence="6 9" id="KW-0067">ATP-binding</keyword>
<dbReference type="SMART" id="SM01058">
    <property type="entry name" value="CarD_TRCF"/>
    <property type="match status" value="1"/>
</dbReference>
<comment type="function">
    <text evidence="9">Couples transcription and DNA repair by recognizing RNA polymerase (RNAP) stalled at DNA lesions. Mediates ATP-dependent release of RNAP and its truncated transcript from the DNA, and recruitment of nucleotide excision repair machinery to the damaged site.</text>
</comment>
<dbReference type="SMART" id="SM00487">
    <property type="entry name" value="DEXDc"/>
    <property type="match status" value="1"/>
</dbReference>
<dbReference type="InterPro" id="IPR004576">
    <property type="entry name" value="Mfd"/>
</dbReference>
<proteinExistence type="inferred from homology"/>